<protein>
    <recommendedName>
        <fullName evidence="7">4-hydroxythreonine-4-phosphate dehydrogenase</fullName>
        <ecNumber evidence="7">1.1.1.262</ecNumber>
    </recommendedName>
    <alternativeName>
        <fullName evidence="7">4-(phosphohydroxy)-L-threonine dehydrogenase</fullName>
    </alternativeName>
</protein>
<dbReference type="GO" id="GO:0042823">
    <property type="term" value="P:pyridoxal phosphate biosynthetic process"/>
    <property type="evidence" value="ECO:0007669"/>
    <property type="project" value="UniProtKB-UniRule"/>
</dbReference>
<dbReference type="EC" id="1.1.1.262" evidence="7"/>
<evidence type="ECO:0000256" key="6">
    <source>
        <dbReference type="ARBA" id="ARBA00023096"/>
    </source>
</evidence>
<dbReference type="GO" id="GO:0050570">
    <property type="term" value="F:4-hydroxythreonine-4-phosphate dehydrogenase activity"/>
    <property type="evidence" value="ECO:0007669"/>
    <property type="project" value="UniProtKB-UniRule"/>
</dbReference>
<feature type="binding site" evidence="7">
    <location>
        <position position="170"/>
    </location>
    <ligand>
        <name>a divalent metal cation</name>
        <dbReference type="ChEBI" id="CHEBI:60240"/>
        <note>ligand shared between dimeric partners</note>
    </ligand>
</feature>
<evidence type="ECO:0000313" key="9">
    <source>
        <dbReference type="Proteomes" id="UP000024942"/>
    </source>
</evidence>
<dbReference type="GO" id="GO:0008615">
    <property type="term" value="P:pyridoxine biosynthetic process"/>
    <property type="evidence" value="ECO:0007669"/>
    <property type="project" value="UniProtKB-UniRule"/>
</dbReference>
<keyword evidence="3 7" id="KW-0521">NADP</keyword>
<dbReference type="PANTHER" id="PTHR30004">
    <property type="entry name" value="4-HYDROXYTHREONINE-4-PHOSPHATE DEHYDROGENASE"/>
    <property type="match status" value="1"/>
</dbReference>
<keyword evidence="4 7" id="KW-0560">Oxidoreductase</keyword>
<evidence type="ECO:0000256" key="3">
    <source>
        <dbReference type="ARBA" id="ARBA00022857"/>
    </source>
</evidence>
<feature type="binding site" evidence="7">
    <location>
        <position position="215"/>
    </location>
    <ligand>
        <name>a divalent metal cation</name>
        <dbReference type="ChEBI" id="CHEBI:60240"/>
        <note>ligand shared between dimeric partners</note>
    </ligand>
</feature>
<dbReference type="PATRIC" id="fig|1280953.3.peg.1882"/>
<feature type="binding site" evidence="7">
    <location>
        <position position="270"/>
    </location>
    <ligand>
        <name>a divalent metal cation</name>
        <dbReference type="ChEBI" id="CHEBI:60240"/>
        <note>ligand shared between dimeric partners</note>
    </ligand>
</feature>
<comment type="function">
    <text evidence="7">Catalyzes the NAD(P)-dependent oxidation of 4-(phosphooxy)-L-threonine (HTP) into 2-amino-3-oxo-4-(phosphooxy)butyric acid which spontaneously decarboxylates to form 3-amino-2-oxopropyl phosphate (AHAP).</text>
</comment>
<comment type="subunit">
    <text evidence="7">Homodimer.</text>
</comment>
<dbReference type="Gene3D" id="3.40.718.10">
    <property type="entry name" value="Isopropylmalate Dehydrogenase"/>
    <property type="match status" value="1"/>
</dbReference>
<dbReference type="PANTHER" id="PTHR30004:SF6">
    <property type="entry name" value="D-THREONATE 4-PHOSPHATE DEHYDROGENASE"/>
    <property type="match status" value="1"/>
</dbReference>
<keyword evidence="2 7" id="KW-0479">Metal-binding</keyword>
<evidence type="ECO:0000256" key="1">
    <source>
        <dbReference type="ARBA" id="ARBA00022490"/>
    </source>
</evidence>
<dbReference type="AlphaFoldDB" id="A0A059G732"/>
<keyword evidence="6 7" id="KW-0664">Pyridoxine biosynthesis</keyword>
<comment type="cofactor">
    <cofactor evidence="7">
        <name>Zn(2+)</name>
        <dbReference type="ChEBI" id="CHEBI:29105"/>
    </cofactor>
    <cofactor evidence="7">
        <name>Mg(2+)</name>
        <dbReference type="ChEBI" id="CHEBI:18420"/>
    </cofactor>
    <cofactor evidence="7">
        <name>Co(2+)</name>
        <dbReference type="ChEBI" id="CHEBI:48828"/>
    </cofactor>
    <text evidence="7">Binds 1 divalent metal cation per subunit. Can use ions such as Zn(2+), Mg(2+) or Co(2+).</text>
</comment>
<feature type="binding site" evidence="7">
    <location>
        <position position="287"/>
    </location>
    <ligand>
        <name>substrate</name>
    </ligand>
</feature>
<dbReference type="Proteomes" id="UP000024942">
    <property type="component" value="Unassembled WGS sequence"/>
</dbReference>
<dbReference type="InterPro" id="IPR005255">
    <property type="entry name" value="PdxA_fam"/>
</dbReference>
<gene>
    <name evidence="7" type="primary">pdxA</name>
    <name evidence="8" type="ORF">HOC_09324</name>
</gene>
<comment type="catalytic activity">
    <reaction evidence="7">
        <text>4-(phosphooxy)-L-threonine + NAD(+) = 3-amino-2-oxopropyl phosphate + CO2 + NADH</text>
        <dbReference type="Rhea" id="RHEA:32275"/>
        <dbReference type="ChEBI" id="CHEBI:16526"/>
        <dbReference type="ChEBI" id="CHEBI:57279"/>
        <dbReference type="ChEBI" id="CHEBI:57540"/>
        <dbReference type="ChEBI" id="CHEBI:57945"/>
        <dbReference type="ChEBI" id="CHEBI:58452"/>
        <dbReference type="EC" id="1.1.1.262"/>
    </reaction>
</comment>
<comment type="miscellaneous">
    <text evidence="7">The active site is located at the dimer interface.</text>
</comment>
<dbReference type="STRING" id="1280953.HOC_09324"/>
<dbReference type="OrthoDB" id="9801783at2"/>
<reference evidence="8 9" key="1">
    <citation type="journal article" date="2014" name="Antonie Van Leeuwenhoek">
        <title>Hyphomonas beringensis sp. nov. and Hyphomonas chukchiensis sp. nov., isolated from surface seawater of the Bering Sea and Chukchi Sea.</title>
        <authorList>
            <person name="Li C."/>
            <person name="Lai Q."/>
            <person name="Li G."/>
            <person name="Dong C."/>
            <person name="Wang J."/>
            <person name="Liao Y."/>
            <person name="Shao Z."/>
        </authorList>
    </citation>
    <scope>NUCLEOTIDE SEQUENCE [LARGE SCALE GENOMIC DNA]</scope>
    <source>
        <strain evidence="8 9">SCH89</strain>
    </source>
</reference>
<comment type="subcellular location">
    <subcellularLocation>
        <location evidence="7">Cytoplasm</location>
    </subcellularLocation>
</comment>
<keyword evidence="7" id="KW-0862">Zinc</keyword>
<dbReference type="GO" id="GO:0050897">
    <property type="term" value="F:cobalt ion binding"/>
    <property type="evidence" value="ECO:0007669"/>
    <property type="project" value="UniProtKB-UniRule"/>
</dbReference>
<dbReference type="GO" id="GO:0005737">
    <property type="term" value="C:cytoplasm"/>
    <property type="evidence" value="ECO:0007669"/>
    <property type="project" value="UniProtKB-SubCell"/>
</dbReference>
<dbReference type="UniPathway" id="UPA00244">
    <property type="reaction ID" value="UER00312"/>
</dbReference>
<comment type="similarity">
    <text evidence="7">Belongs to the PdxA family.</text>
</comment>
<keyword evidence="5 7" id="KW-0520">NAD</keyword>
<accession>A0A059G732</accession>
<organism evidence="8 9">
    <name type="scientific">Hyphomonas oceanitis SCH89</name>
    <dbReference type="NCBI Taxonomy" id="1280953"/>
    <lineage>
        <taxon>Bacteria</taxon>
        <taxon>Pseudomonadati</taxon>
        <taxon>Pseudomonadota</taxon>
        <taxon>Alphaproteobacteria</taxon>
        <taxon>Hyphomonadales</taxon>
        <taxon>Hyphomonadaceae</taxon>
        <taxon>Hyphomonas</taxon>
    </lineage>
</organism>
<evidence type="ECO:0000256" key="2">
    <source>
        <dbReference type="ARBA" id="ARBA00022723"/>
    </source>
</evidence>
<keyword evidence="1 7" id="KW-0963">Cytoplasm</keyword>
<keyword evidence="7" id="KW-0460">Magnesium</keyword>
<evidence type="ECO:0000256" key="7">
    <source>
        <dbReference type="HAMAP-Rule" id="MF_00536"/>
    </source>
</evidence>
<dbReference type="GO" id="GO:0051287">
    <property type="term" value="F:NAD binding"/>
    <property type="evidence" value="ECO:0007669"/>
    <property type="project" value="InterPro"/>
</dbReference>
<comment type="caution">
    <text evidence="8">The sequence shown here is derived from an EMBL/GenBank/DDBJ whole genome shotgun (WGS) entry which is preliminary data.</text>
</comment>
<dbReference type="eggNOG" id="COG1995">
    <property type="taxonomic scope" value="Bacteria"/>
</dbReference>
<dbReference type="EMBL" id="ARYL01000012">
    <property type="protein sequence ID" value="KDA02636.1"/>
    <property type="molecule type" value="Genomic_DNA"/>
</dbReference>
<dbReference type="GO" id="GO:0008270">
    <property type="term" value="F:zinc ion binding"/>
    <property type="evidence" value="ECO:0007669"/>
    <property type="project" value="UniProtKB-UniRule"/>
</dbReference>
<name>A0A059G732_9PROT</name>
<comment type="pathway">
    <text evidence="7">Cofactor biosynthesis; pyridoxine 5'-phosphate biosynthesis; pyridoxine 5'-phosphate from D-erythrose 4-phosphate: step 4/5.</text>
</comment>
<feature type="binding site" evidence="7">
    <location>
        <position position="278"/>
    </location>
    <ligand>
        <name>substrate</name>
    </ligand>
</feature>
<evidence type="ECO:0000256" key="5">
    <source>
        <dbReference type="ARBA" id="ARBA00023027"/>
    </source>
</evidence>
<proteinExistence type="inferred from homology"/>
<dbReference type="GO" id="GO:0000287">
    <property type="term" value="F:magnesium ion binding"/>
    <property type="evidence" value="ECO:0007669"/>
    <property type="project" value="UniProtKB-UniRule"/>
</dbReference>
<feature type="binding site" evidence="7">
    <location>
        <position position="136"/>
    </location>
    <ligand>
        <name>substrate</name>
    </ligand>
</feature>
<dbReference type="InterPro" id="IPR037510">
    <property type="entry name" value="PdxA"/>
</dbReference>
<keyword evidence="9" id="KW-1185">Reference proteome</keyword>
<feature type="binding site" evidence="7">
    <location>
        <position position="135"/>
    </location>
    <ligand>
        <name>substrate</name>
    </ligand>
</feature>
<dbReference type="NCBIfam" id="NF003699">
    <property type="entry name" value="PRK05312.1"/>
    <property type="match status" value="1"/>
</dbReference>
<dbReference type="NCBIfam" id="TIGR00557">
    <property type="entry name" value="pdxA"/>
    <property type="match status" value="1"/>
</dbReference>
<keyword evidence="7" id="KW-0170">Cobalt</keyword>
<dbReference type="HAMAP" id="MF_00536">
    <property type="entry name" value="PdxA"/>
    <property type="match status" value="1"/>
</dbReference>
<evidence type="ECO:0000313" key="8">
    <source>
        <dbReference type="EMBL" id="KDA02636.1"/>
    </source>
</evidence>
<evidence type="ECO:0000256" key="4">
    <source>
        <dbReference type="ARBA" id="ARBA00023002"/>
    </source>
</evidence>
<sequence>MSEDVSFLPLALTMGDPAGCGPAITAEAWRQLRTDPSLAFYAISAPALYPSDLPVREIASPEEAAAVFPDALPVLALNDVPDIQPGKPNAEAAPAIIRSIALATSHALDGAAAGLVTNPINKALLYGAGFAYPGHTEYVAHLCADPNSPPPKPVMMLVGGGLRVALATIHIPLMTVGYALTVPGLVQIGQIVAASLRRDFGVAAPRIAFTGLNPHAGEDGTIGKEEISVINPAAHALRLSGVDMSDARPGDTVFAEALSGAYDAVIAMTHDQGLIPVKTLDMWGGVNVTLGLPVVRTSPDHGTAYDAAAAGTTRPDSLIAAIRLAAAMAKTRANAS</sequence>
<feature type="binding site" evidence="7">
    <location>
        <position position="296"/>
    </location>
    <ligand>
        <name>substrate</name>
    </ligand>
</feature>
<dbReference type="Pfam" id="PF04166">
    <property type="entry name" value="PdxA"/>
    <property type="match status" value="1"/>
</dbReference>
<dbReference type="SUPFAM" id="SSF53659">
    <property type="entry name" value="Isocitrate/Isopropylmalate dehydrogenase-like"/>
    <property type="match status" value="1"/>
</dbReference>